<evidence type="ECO:0000256" key="2">
    <source>
        <dbReference type="RuleBase" id="RU364082"/>
    </source>
</evidence>
<dbReference type="GO" id="GO:0008831">
    <property type="term" value="F:dTDP-4-dehydrorhamnose reductase activity"/>
    <property type="evidence" value="ECO:0007669"/>
    <property type="project" value="UniProtKB-EC"/>
</dbReference>
<dbReference type="PANTHER" id="PTHR10491:SF4">
    <property type="entry name" value="METHIONINE ADENOSYLTRANSFERASE 2 SUBUNIT BETA"/>
    <property type="match status" value="1"/>
</dbReference>
<keyword evidence="2" id="KW-0521">NADP</keyword>
<dbReference type="PANTHER" id="PTHR10491">
    <property type="entry name" value="DTDP-4-DEHYDRORHAMNOSE REDUCTASE"/>
    <property type="match status" value="1"/>
</dbReference>
<accession>A0ABX0DX95</accession>
<dbReference type="Gene3D" id="3.40.50.720">
    <property type="entry name" value="NAD(P)-binding Rossmann-like Domain"/>
    <property type="match status" value="1"/>
</dbReference>
<dbReference type="Gene3D" id="3.90.25.10">
    <property type="entry name" value="UDP-galactose 4-epimerase, domain 1"/>
    <property type="match status" value="1"/>
</dbReference>
<dbReference type="Pfam" id="PF04321">
    <property type="entry name" value="RmlD_sub_bind"/>
    <property type="match status" value="1"/>
</dbReference>
<dbReference type="CDD" id="cd05254">
    <property type="entry name" value="dTDP_HR_like_SDR_e"/>
    <property type="match status" value="1"/>
</dbReference>
<dbReference type="InterPro" id="IPR036291">
    <property type="entry name" value="NAD(P)-bd_dom_sf"/>
</dbReference>
<name>A0ABX0DX95_9ACTN</name>
<dbReference type="InterPro" id="IPR029903">
    <property type="entry name" value="RmlD-like-bd"/>
</dbReference>
<feature type="domain" description="RmlD-like substrate binding" evidence="3">
    <location>
        <begin position="2"/>
        <end position="267"/>
    </location>
</feature>
<comment type="similarity">
    <text evidence="1 2">Belongs to the dTDP-4-dehydrorhamnose reductase family.</text>
</comment>
<reference evidence="4 5" key="1">
    <citation type="submission" date="2020-02" db="EMBL/GenBank/DDBJ databases">
        <title>Whole-genome analyses of novel actinobacteria.</title>
        <authorList>
            <person name="Sahin N."/>
            <person name="Tokatli A."/>
        </authorList>
    </citation>
    <scope>NUCLEOTIDE SEQUENCE [LARGE SCALE GENOMIC DNA]</scope>
    <source>
        <strain evidence="4 5">YC419</strain>
    </source>
</reference>
<dbReference type="SUPFAM" id="SSF51735">
    <property type="entry name" value="NAD(P)-binding Rossmann-fold domains"/>
    <property type="match status" value="1"/>
</dbReference>
<dbReference type="EC" id="1.1.1.133" evidence="2"/>
<gene>
    <name evidence="4" type="primary">rfbD</name>
    <name evidence="4" type="ORF">G6048_31975</name>
</gene>
<sequence length="275" mass="29692">MLATDLVPLLRAAGHRVLAQGRQALDITDPAQIRRALGRHRPQAVVNCAAHTAVDLAENDPQNAMLINAEGPRLLAEACADLGARLVHLSTDYVFAGDTTVPYAEDAPPGPRTVYGRSKLLGEQAVLRTLPDTGCVVRCSWLYGNGGPNFVTTMRRLAAERPYVEVVDDQYGQPTWTHDVAQSLALLLSAPPLSGVLHASNRGETNWHGLAREVFTLLGADPARVRPVSTAAVPRPAPRPMRSTLGHGRWAALGLPAPRHWRTALHAAWPLLGER</sequence>
<dbReference type="NCBIfam" id="TIGR01214">
    <property type="entry name" value="rmlD"/>
    <property type="match status" value="1"/>
</dbReference>
<dbReference type="Proteomes" id="UP001518140">
    <property type="component" value="Unassembled WGS sequence"/>
</dbReference>
<keyword evidence="2 4" id="KW-0560">Oxidoreductase</keyword>
<evidence type="ECO:0000256" key="1">
    <source>
        <dbReference type="ARBA" id="ARBA00010944"/>
    </source>
</evidence>
<comment type="function">
    <text evidence="2">Catalyzes the reduction of dTDP-6-deoxy-L-lyxo-4-hexulose to yield dTDP-L-rhamnose.</text>
</comment>
<comment type="caution">
    <text evidence="4">The sequence shown here is derived from an EMBL/GenBank/DDBJ whole genome shotgun (WGS) entry which is preliminary data.</text>
</comment>
<evidence type="ECO:0000313" key="4">
    <source>
        <dbReference type="EMBL" id="NGO46556.1"/>
    </source>
</evidence>
<dbReference type="InterPro" id="IPR005913">
    <property type="entry name" value="dTDP_dehydrorham_reduct"/>
</dbReference>
<evidence type="ECO:0000313" key="5">
    <source>
        <dbReference type="Proteomes" id="UP001518140"/>
    </source>
</evidence>
<organism evidence="4 5">
    <name type="scientific">Streptomyces ureilyticus</name>
    <dbReference type="NCBI Taxonomy" id="1775131"/>
    <lineage>
        <taxon>Bacteria</taxon>
        <taxon>Bacillati</taxon>
        <taxon>Actinomycetota</taxon>
        <taxon>Actinomycetes</taxon>
        <taxon>Kitasatosporales</taxon>
        <taxon>Streptomycetaceae</taxon>
        <taxon>Streptomyces</taxon>
    </lineage>
</organism>
<dbReference type="EMBL" id="JAAKZX010000133">
    <property type="protein sequence ID" value="NGO46556.1"/>
    <property type="molecule type" value="Genomic_DNA"/>
</dbReference>
<protein>
    <recommendedName>
        <fullName evidence="2">dTDP-4-dehydrorhamnose reductase</fullName>
        <ecNumber evidence="2">1.1.1.133</ecNumber>
    </recommendedName>
</protein>
<evidence type="ECO:0000259" key="3">
    <source>
        <dbReference type="Pfam" id="PF04321"/>
    </source>
</evidence>
<keyword evidence="5" id="KW-1185">Reference proteome</keyword>
<proteinExistence type="inferred from homology"/>
<comment type="pathway">
    <text evidence="2">Carbohydrate biosynthesis; dTDP-L-rhamnose biosynthesis.</text>
</comment>